<sequence length="224" mass="27215">MKIKHYLWLFAVWTSIWLASYKIINEITLKIKSRAENIISADYKNESQKYLNIIKKRFKKIEEIETFKRNIVILMDIDNLNQKEKEFYKEISLTHEEKKEIENSILDSYSKNKDDYEINYLMWVFYLKSKNDLSGAFLFFNKSLELNSSSSRSEDINEYIYQYVILEIKSNTNFKESLTKLKWPIKQIWRHIESQFNEELRDENNSKEIKNRFKKAKKILWSSL</sequence>
<proteinExistence type="predicted"/>
<name>K2G7X9_9BACT</name>
<organism evidence="1">
    <name type="scientific">uncultured bacterium</name>
    <name type="common">gcode 4</name>
    <dbReference type="NCBI Taxonomy" id="1234023"/>
    <lineage>
        <taxon>Bacteria</taxon>
        <taxon>environmental samples</taxon>
    </lineage>
</organism>
<accession>K2G7X9</accession>
<gene>
    <name evidence="1" type="ORF">ACD_4C00409G0004</name>
</gene>
<evidence type="ECO:0000313" key="1">
    <source>
        <dbReference type="EMBL" id="EKE26149.1"/>
    </source>
</evidence>
<dbReference type="AlphaFoldDB" id="K2G7X9"/>
<dbReference type="EMBL" id="AMFJ01000925">
    <property type="protein sequence ID" value="EKE26149.1"/>
    <property type="molecule type" value="Genomic_DNA"/>
</dbReference>
<comment type="caution">
    <text evidence="1">The sequence shown here is derived from an EMBL/GenBank/DDBJ whole genome shotgun (WGS) entry which is preliminary data.</text>
</comment>
<reference evidence="1" key="1">
    <citation type="journal article" date="2012" name="Science">
        <title>Fermentation, hydrogen, and sulfur metabolism in multiple uncultivated bacterial phyla.</title>
        <authorList>
            <person name="Wrighton K.C."/>
            <person name="Thomas B.C."/>
            <person name="Sharon I."/>
            <person name="Miller C.S."/>
            <person name="Castelle C.J."/>
            <person name="VerBerkmoes N.C."/>
            <person name="Wilkins M.J."/>
            <person name="Hettich R.L."/>
            <person name="Lipton M.S."/>
            <person name="Williams K.H."/>
            <person name="Long P.E."/>
            <person name="Banfield J.F."/>
        </authorList>
    </citation>
    <scope>NUCLEOTIDE SEQUENCE [LARGE SCALE GENOMIC DNA]</scope>
</reference>
<protein>
    <submittedName>
        <fullName evidence="1">Uncharacterized protein</fullName>
    </submittedName>
</protein>